<dbReference type="Pfam" id="PF01593">
    <property type="entry name" value="Amino_oxidase"/>
    <property type="match status" value="1"/>
</dbReference>
<sequence>MTCTSEIFDVIIVGCGAAGIAAAIELQTIPQLKFILLEARNRVGGRIVTDTTTFDINTPVDLGAQWVHHFRPEHPLYKYNELSKDIHINNHFIFRSLATPFFDIDGTRISSNKIQKAEEISNRLCNIIKESSLSIDKSMFDVIKSEYIQYNNDPQMKRLIDLFLGIIEQYEASNLDQLSAKSYLLSDNGIDEYNLSMPNGFGIFIENVVQQHQLPVELNSIVTRIDTSLSNSIVRIYTKDERLFLCKYVLITIPLGCLKAHSIEFIPSLPEWKQNAIDIMGVGLSNKIFLQFPFVFWDPTWYSILCTSPQFRFILCRPNECMLQIKLAARTALEFEEKNDKDIIDKVMILLRTIFSDRNVPEPTRFLITKWNQDEFSKGAYSNFAIGADNQTLIDLARECNDRIYWAGEHANYDGTIGCVDSALESGEHSGSDNGLYNNAPVATVMSPIDISQNQQKVINIPIGDADGDTLRCQWPSGTTECGNVCLPGSLSNADPMNWPLIGSIIGLVVFSICTLCSCLYRIPTSWRIYQKNGPFKLFHIDRCTDRECQWSCTSMSPNMKFPTKVKNDHAYDILNESSNNSTTNDVSLSKSLTSTTSCSTEDENDLSTIDFHSNSFLSMDDNYSRSTSFDLDNVSVIKVKKVNKIYSALNSDIKPPIRRSNENADSSVQPSINSGTVRVSQIKSSTKKKLNTLNNESVAQHEENSVIDLTNAVRVTHVPSPITKVHSTSAPICRPSIVENTIQLDENVKTRSSSGSSKKKNKDKVYVKSI</sequence>
<organism evidence="4 5">
    <name type="scientific">Rotaria sordida</name>
    <dbReference type="NCBI Taxonomy" id="392033"/>
    <lineage>
        <taxon>Eukaryota</taxon>
        <taxon>Metazoa</taxon>
        <taxon>Spiralia</taxon>
        <taxon>Gnathifera</taxon>
        <taxon>Rotifera</taxon>
        <taxon>Eurotatoria</taxon>
        <taxon>Bdelloidea</taxon>
        <taxon>Philodinida</taxon>
        <taxon>Philodinidae</taxon>
        <taxon>Rotaria</taxon>
    </lineage>
</organism>
<proteinExistence type="predicted"/>
<dbReference type="AlphaFoldDB" id="A0A818TK83"/>
<dbReference type="SUPFAM" id="SSF54373">
    <property type="entry name" value="FAD-linked reductases, C-terminal domain"/>
    <property type="match status" value="1"/>
</dbReference>
<name>A0A818TK83_9BILA</name>
<dbReference type="InterPro" id="IPR050281">
    <property type="entry name" value="Flavin_monoamine_oxidase"/>
</dbReference>
<keyword evidence="2" id="KW-1133">Transmembrane helix</keyword>
<feature type="region of interest" description="Disordered" evidence="1">
    <location>
        <begin position="749"/>
        <end position="771"/>
    </location>
</feature>
<dbReference type="EMBL" id="CAJOAX010001103">
    <property type="protein sequence ID" value="CAF3685809.1"/>
    <property type="molecule type" value="Genomic_DNA"/>
</dbReference>
<feature type="domain" description="Amine oxidase" evidence="3">
    <location>
        <begin position="18"/>
        <end position="428"/>
    </location>
</feature>
<reference evidence="4" key="1">
    <citation type="submission" date="2021-02" db="EMBL/GenBank/DDBJ databases">
        <authorList>
            <person name="Nowell W R."/>
        </authorList>
    </citation>
    <scope>NUCLEOTIDE SEQUENCE</scope>
</reference>
<evidence type="ECO:0000256" key="2">
    <source>
        <dbReference type="SAM" id="Phobius"/>
    </source>
</evidence>
<dbReference type="PANTHER" id="PTHR10742">
    <property type="entry name" value="FLAVIN MONOAMINE OXIDASE"/>
    <property type="match status" value="1"/>
</dbReference>
<dbReference type="Gene3D" id="3.50.50.60">
    <property type="entry name" value="FAD/NAD(P)-binding domain"/>
    <property type="match status" value="1"/>
</dbReference>
<evidence type="ECO:0000259" key="3">
    <source>
        <dbReference type="Pfam" id="PF01593"/>
    </source>
</evidence>
<dbReference type="Gene3D" id="3.90.660.10">
    <property type="match status" value="1"/>
</dbReference>
<comment type="caution">
    <text evidence="4">The sequence shown here is derived from an EMBL/GenBank/DDBJ whole genome shotgun (WGS) entry which is preliminary data.</text>
</comment>
<dbReference type="GO" id="GO:0016491">
    <property type="term" value="F:oxidoreductase activity"/>
    <property type="evidence" value="ECO:0007669"/>
    <property type="project" value="InterPro"/>
</dbReference>
<keyword evidence="2" id="KW-0812">Transmembrane</keyword>
<gene>
    <name evidence="4" type="ORF">OTI717_LOCUS11535</name>
</gene>
<keyword evidence="2" id="KW-0472">Membrane</keyword>
<dbReference type="InterPro" id="IPR002937">
    <property type="entry name" value="Amino_oxidase"/>
</dbReference>
<evidence type="ECO:0000313" key="5">
    <source>
        <dbReference type="Proteomes" id="UP000663823"/>
    </source>
</evidence>
<evidence type="ECO:0000256" key="1">
    <source>
        <dbReference type="SAM" id="MobiDB-lite"/>
    </source>
</evidence>
<dbReference type="Proteomes" id="UP000663823">
    <property type="component" value="Unassembled WGS sequence"/>
</dbReference>
<dbReference type="PANTHER" id="PTHR10742:SF410">
    <property type="entry name" value="LYSINE-SPECIFIC HISTONE DEMETHYLASE 2"/>
    <property type="match status" value="1"/>
</dbReference>
<dbReference type="SUPFAM" id="SSF51905">
    <property type="entry name" value="FAD/NAD(P)-binding domain"/>
    <property type="match status" value="1"/>
</dbReference>
<evidence type="ECO:0000313" key="4">
    <source>
        <dbReference type="EMBL" id="CAF3685809.1"/>
    </source>
</evidence>
<feature type="transmembrane region" description="Helical" evidence="2">
    <location>
        <begin position="499"/>
        <end position="523"/>
    </location>
</feature>
<accession>A0A818TK83</accession>
<protein>
    <recommendedName>
        <fullName evidence="3">Amine oxidase domain-containing protein</fullName>
    </recommendedName>
</protein>
<dbReference type="InterPro" id="IPR036188">
    <property type="entry name" value="FAD/NAD-bd_sf"/>
</dbReference>